<evidence type="ECO:0000313" key="1">
    <source>
        <dbReference type="EMBL" id="ETO17179.1"/>
    </source>
</evidence>
<dbReference type="Proteomes" id="UP000023152">
    <property type="component" value="Unassembled WGS sequence"/>
</dbReference>
<name>X6MTK1_RETFI</name>
<comment type="caution">
    <text evidence="1">The sequence shown here is derived from an EMBL/GenBank/DDBJ whole genome shotgun (WGS) entry which is preliminary data.</text>
</comment>
<gene>
    <name evidence="1" type="ORF">RFI_20153</name>
</gene>
<proteinExistence type="predicted"/>
<reference evidence="1 2" key="1">
    <citation type="journal article" date="2013" name="Curr. Biol.">
        <title>The Genome of the Foraminiferan Reticulomyxa filosa.</title>
        <authorList>
            <person name="Glockner G."/>
            <person name="Hulsmann N."/>
            <person name="Schleicher M."/>
            <person name="Noegel A.A."/>
            <person name="Eichinger L."/>
            <person name="Gallinger C."/>
            <person name="Pawlowski J."/>
            <person name="Sierra R."/>
            <person name="Euteneuer U."/>
            <person name="Pillet L."/>
            <person name="Moustafa A."/>
            <person name="Platzer M."/>
            <person name="Groth M."/>
            <person name="Szafranski K."/>
            <person name="Schliwa M."/>
        </authorList>
    </citation>
    <scope>NUCLEOTIDE SEQUENCE [LARGE SCALE GENOMIC DNA]</scope>
</reference>
<accession>X6MTK1</accession>
<dbReference type="AlphaFoldDB" id="X6MTK1"/>
<keyword evidence="2" id="KW-1185">Reference proteome</keyword>
<organism evidence="1 2">
    <name type="scientific">Reticulomyxa filosa</name>
    <dbReference type="NCBI Taxonomy" id="46433"/>
    <lineage>
        <taxon>Eukaryota</taxon>
        <taxon>Sar</taxon>
        <taxon>Rhizaria</taxon>
        <taxon>Retaria</taxon>
        <taxon>Foraminifera</taxon>
        <taxon>Monothalamids</taxon>
        <taxon>Reticulomyxidae</taxon>
        <taxon>Reticulomyxa</taxon>
    </lineage>
</organism>
<dbReference type="EMBL" id="ASPP01017138">
    <property type="protein sequence ID" value="ETO17179.1"/>
    <property type="molecule type" value="Genomic_DNA"/>
</dbReference>
<sequence>MTLTNTNANTSATAIASTNANATSKTKMICCFSWIRASVKESISSSINNYFKFFQRWDFDRFLTVQYDREQKKITVKKISTDSVPIDNALSKHLEKDKSQTNAMEVDETFNNKSHIPTNDNKIISTQIFKVCKVLPHSIDVYFCSILSHFYHTKAKSYYNFFSPLFMLEKEQSEA</sequence>
<protein>
    <submittedName>
        <fullName evidence="1">Uncharacterized protein</fullName>
    </submittedName>
</protein>
<evidence type="ECO:0000313" key="2">
    <source>
        <dbReference type="Proteomes" id="UP000023152"/>
    </source>
</evidence>